<dbReference type="GO" id="GO:0008168">
    <property type="term" value="F:methyltransferase activity"/>
    <property type="evidence" value="ECO:0007669"/>
    <property type="project" value="UniProtKB-KW"/>
</dbReference>
<gene>
    <name evidence="2" type="ORF">SAMN05421504_101206</name>
</gene>
<proteinExistence type="predicted"/>
<reference evidence="2 3" key="1">
    <citation type="submission" date="2016-10" db="EMBL/GenBank/DDBJ databases">
        <authorList>
            <person name="de Groot N.N."/>
        </authorList>
    </citation>
    <scope>NUCLEOTIDE SEQUENCE [LARGE SCALE GENOMIC DNA]</scope>
    <source>
        <strain evidence="2 3">CPCC 202699</strain>
    </source>
</reference>
<evidence type="ECO:0000313" key="2">
    <source>
        <dbReference type="EMBL" id="SDW30366.1"/>
    </source>
</evidence>
<dbReference type="InterPro" id="IPR029063">
    <property type="entry name" value="SAM-dependent_MTases_sf"/>
</dbReference>
<evidence type="ECO:0000313" key="3">
    <source>
        <dbReference type="Proteomes" id="UP000199515"/>
    </source>
</evidence>
<dbReference type="Pfam" id="PF13649">
    <property type="entry name" value="Methyltransf_25"/>
    <property type="match status" value="1"/>
</dbReference>
<dbReference type="OrthoDB" id="9795634at2"/>
<dbReference type="AlphaFoldDB" id="A0A1H2SFF3"/>
<dbReference type="InterPro" id="IPR041698">
    <property type="entry name" value="Methyltransf_25"/>
</dbReference>
<keyword evidence="2" id="KW-0808">Transferase</keyword>
<sequence length="269" mass="29955">MRDTFGPFTKLRNLSDDVKVTSYFDDVFARWDHEFSHEQTWDVTGYREVLGRTREALLDIGCGTGRLAFALRGCYGEYIGIDRAAAPLEIFRQRLDGLAGEKVTLLEADVLGDFTCPAPVGTAVLGSVTVNSFATESAVRALLTRLSEVSGPRLRVLVPVFAESVAPKFERFNRIVDVLKHETEAGPCLVWRGMHYEPETRRILHNVFLEQRQTGWPGVLGIHVERLWSPGEITAIAESLGFESADRGPLYVADGGAEGWECRLLVLTR</sequence>
<organism evidence="2 3">
    <name type="scientific">Amycolatopsis xylanica</name>
    <dbReference type="NCBI Taxonomy" id="589385"/>
    <lineage>
        <taxon>Bacteria</taxon>
        <taxon>Bacillati</taxon>
        <taxon>Actinomycetota</taxon>
        <taxon>Actinomycetes</taxon>
        <taxon>Pseudonocardiales</taxon>
        <taxon>Pseudonocardiaceae</taxon>
        <taxon>Amycolatopsis</taxon>
    </lineage>
</organism>
<evidence type="ECO:0000259" key="1">
    <source>
        <dbReference type="Pfam" id="PF13649"/>
    </source>
</evidence>
<dbReference type="SUPFAM" id="SSF53335">
    <property type="entry name" value="S-adenosyl-L-methionine-dependent methyltransferases"/>
    <property type="match status" value="1"/>
</dbReference>
<dbReference type="RefSeq" id="WP_091285391.1">
    <property type="nucleotide sequence ID" value="NZ_FNON01000001.1"/>
</dbReference>
<dbReference type="CDD" id="cd02440">
    <property type="entry name" value="AdoMet_MTases"/>
    <property type="match status" value="1"/>
</dbReference>
<keyword evidence="2" id="KW-0489">Methyltransferase</keyword>
<dbReference type="Proteomes" id="UP000199515">
    <property type="component" value="Unassembled WGS sequence"/>
</dbReference>
<accession>A0A1H2SFF3</accession>
<dbReference type="STRING" id="589385.SAMN05421504_101206"/>
<name>A0A1H2SFF3_9PSEU</name>
<protein>
    <submittedName>
        <fullName evidence="2">Methyltransferase domain-containing protein</fullName>
    </submittedName>
</protein>
<dbReference type="GO" id="GO:0032259">
    <property type="term" value="P:methylation"/>
    <property type="evidence" value="ECO:0007669"/>
    <property type="project" value="UniProtKB-KW"/>
</dbReference>
<dbReference type="Gene3D" id="3.40.50.150">
    <property type="entry name" value="Vaccinia Virus protein VP39"/>
    <property type="match status" value="1"/>
</dbReference>
<dbReference type="EMBL" id="FNON01000001">
    <property type="protein sequence ID" value="SDW30366.1"/>
    <property type="molecule type" value="Genomic_DNA"/>
</dbReference>
<feature type="domain" description="Methyltransferase" evidence="1">
    <location>
        <begin position="58"/>
        <end position="118"/>
    </location>
</feature>
<keyword evidence="3" id="KW-1185">Reference proteome</keyword>